<accession>A0A0E4GBG5</accession>
<keyword evidence="5 6" id="KW-0804">Transcription</keyword>
<sequence length="197" mass="23304">MPTDEMLAAKTLNGEIAAFEELLNRYKKSVFAIIFRMIGNYHEAEDITQEVFVTVYHKMYQFDQSKKFGPWIHRIAVNTCISSMRKNNKVVLINFDESFTPYYEPDPRANRTDPQQVLENQELRREIEEALLELPESYRTIIILRYQLDLTNQEIADILGISRENVEVKVHRARKALRKTILKHWDERGQKYELPAL</sequence>
<proteinExistence type="inferred from homology"/>
<gene>
    <name evidence="9" type="ORF">1649</name>
</gene>
<dbReference type="GO" id="GO:0006950">
    <property type="term" value="P:response to stress"/>
    <property type="evidence" value="ECO:0007669"/>
    <property type="project" value="UniProtKB-ARBA"/>
</dbReference>
<evidence type="ECO:0000256" key="2">
    <source>
        <dbReference type="ARBA" id="ARBA00023015"/>
    </source>
</evidence>
<dbReference type="GO" id="GO:0016987">
    <property type="term" value="F:sigma factor activity"/>
    <property type="evidence" value="ECO:0007669"/>
    <property type="project" value="UniProtKB-KW"/>
</dbReference>
<feature type="domain" description="RNA polymerase sigma-70 region 2" evidence="7">
    <location>
        <begin position="22"/>
        <end position="89"/>
    </location>
</feature>
<dbReference type="InterPro" id="IPR013325">
    <property type="entry name" value="RNA_pol_sigma_r2"/>
</dbReference>
<dbReference type="InterPro" id="IPR014284">
    <property type="entry name" value="RNA_pol_sigma-70_dom"/>
</dbReference>
<keyword evidence="3 6" id="KW-0731">Sigma factor</keyword>
<dbReference type="AlphaFoldDB" id="A0A0E4GBG5"/>
<evidence type="ECO:0000313" key="9">
    <source>
        <dbReference type="EMBL" id="CFX69049.1"/>
    </source>
</evidence>
<dbReference type="PROSITE" id="PS01063">
    <property type="entry name" value="SIGMA70_ECF"/>
    <property type="match status" value="1"/>
</dbReference>
<dbReference type="InterPro" id="IPR013249">
    <property type="entry name" value="RNA_pol_sigma70_r4_t2"/>
</dbReference>
<evidence type="ECO:0000256" key="5">
    <source>
        <dbReference type="ARBA" id="ARBA00023163"/>
    </source>
</evidence>
<dbReference type="GO" id="GO:0003677">
    <property type="term" value="F:DNA binding"/>
    <property type="evidence" value="ECO:0007669"/>
    <property type="project" value="UniProtKB-KW"/>
</dbReference>
<dbReference type="OrthoDB" id="9784984at2"/>
<dbReference type="InterPro" id="IPR007627">
    <property type="entry name" value="RNA_pol_sigma70_r2"/>
</dbReference>
<evidence type="ECO:0000259" key="8">
    <source>
        <dbReference type="Pfam" id="PF08281"/>
    </source>
</evidence>
<evidence type="ECO:0000256" key="6">
    <source>
        <dbReference type="RuleBase" id="RU000716"/>
    </source>
</evidence>
<dbReference type="SUPFAM" id="SSF88946">
    <property type="entry name" value="Sigma2 domain of RNA polymerase sigma factors"/>
    <property type="match status" value="1"/>
</dbReference>
<keyword evidence="2 6" id="KW-0805">Transcription regulation</keyword>
<dbReference type="InterPro" id="IPR013324">
    <property type="entry name" value="RNA_pol_sigma_r3/r4-like"/>
</dbReference>
<dbReference type="Proteomes" id="UP000045545">
    <property type="component" value="Unassembled WGS sequence"/>
</dbReference>
<dbReference type="PANTHER" id="PTHR43133">
    <property type="entry name" value="RNA POLYMERASE ECF-TYPE SIGMA FACTO"/>
    <property type="match status" value="1"/>
</dbReference>
<dbReference type="Gene3D" id="1.10.1740.10">
    <property type="match status" value="1"/>
</dbReference>
<keyword evidence="10" id="KW-1185">Reference proteome</keyword>
<dbReference type="InterPro" id="IPR000838">
    <property type="entry name" value="RNA_pol_sigma70_ECF_CS"/>
</dbReference>
<evidence type="ECO:0000313" key="10">
    <source>
        <dbReference type="Proteomes" id="UP000045545"/>
    </source>
</evidence>
<evidence type="ECO:0000259" key="7">
    <source>
        <dbReference type="Pfam" id="PF04542"/>
    </source>
</evidence>
<evidence type="ECO:0000256" key="3">
    <source>
        <dbReference type="ARBA" id="ARBA00023082"/>
    </source>
</evidence>
<dbReference type="InterPro" id="IPR039425">
    <property type="entry name" value="RNA_pol_sigma-70-like"/>
</dbReference>
<dbReference type="EMBL" id="CGIH01000027">
    <property type="protein sequence ID" value="CFX69049.1"/>
    <property type="molecule type" value="Genomic_DNA"/>
</dbReference>
<dbReference type="SUPFAM" id="SSF88659">
    <property type="entry name" value="Sigma3 and sigma4 domains of RNA polymerase sigma factors"/>
    <property type="match status" value="1"/>
</dbReference>
<organism evidence="9 10">
    <name type="scientific">Syntrophomonas zehnderi OL-4</name>
    <dbReference type="NCBI Taxonomy" id="690567"/>
    <lineage>
        <taxon>Bacteria</taxon>
        <taxon>Bacillati</taxon>
        <taxon>Bacillota</taxon>
        <taxon>Clostridia</taxon>
        <taxon>Eubacteriales</taxon>
        <taxon>Syntrophomonadaceae</taxon>
        <taxon>Syntrophomonas</taxon>
    </lineage>
</organism>
<dbReference type="NCBIfam" id="TIGR02937">
    <property type="entry name" value="sigma70-ECF"/>
    <property type="match status" value="1"/>
</dbReference>
<reference evidence="9 10" key="1">
    <citation type="submission" date="2015-03" db="EMBL/GenBank/DDBJ databases">
        <authorList>
            <person name="Murphy D."/>
        </authorList>
    </citation>
    <scope>NUCLEOTIDE SEQUENCE [LARGE SCALE GENOMIC DNA]</scope>
    <source>
        <strain evidence="9 10">OL-4</strain>
    </source>
</reference>
<dbReference type="Pfam" id="PF08281">
    <property type="entry name" value="Sigma70_r4_2"/>
    <property type="match status" value="1"/>
</dbReference>
<keyword evidence="4 6" id="KW-0238">DNA-binding</keyword>
<dbReference type="RefSeq" id="WP_046497496.1">
    <property type="nucleotide sequence ID" value="NZ_CGIH01000027.1"/>
</dbReference>
<dbReference type="GO" id="GO:0006352">
    <property type="term" value="P:DNA-templated transcription initiation"/>
    <property type="evidence" value="ECO:0007669"/>
    <property type="project" value="InterPro"/>
</dbReference>
<evidence type="ECO:0000256" key="4">
    <source>
        <dbReference type="ARBA" id="ARBA00023125"/>
    </source>
</evidence>
<dbReference type="InterPro" id="IPR036388">
    <property type="entry name" value="WH-like_DNA-bd_sf"/>
</dbReference>
<comment type="similarity">
    <text evidence="1 6">Belongs to the sigma-70 factor family. ECF subfamily.</text>
</comment>
<dbReference type="Gene3D" id="1.10.10.10">
    <property type="entry name" value="Winged helix-like DNA-binding domain superfamily/Winged helix DNA-binding domain"/>
    <property type="match status" value="1"/>
</dbReference>
<dbReference type="Pfam" id="PF04542">
    <property type="entry name" value="Sigma70_r2"/>
    <property type="match status" value="1"/>
</dbReference>
<feature type="domain" description="RNA polymerase sigma factor 70 region 4 type 2" evidence="8">
    <location>
        <begin position="124"/>
        <end position="177"/>
    </location>
</feature>
<dbReference type="PANTHER" id="PTHR43133:SF51">
    <property type="entry name" value="RNA POLYMERASE SIGMA FACTOR"/>
    <property type="match status" value="1"/>
</dbReference>
<dbReference type="STRING" id="690567.1649"/>
<evidence type="ECO:0000256" key="1">
    <source>
        <dbReference type="ARBA" id="ARBA00010641"/>
    </source>
</evidence>
<name>A0A0E4GBG5_9FIRM</name>
<dbReference type="CDD" id="cd06171">
    <property type="entry name" value="Sigma70_r4"/>
    <property type="match status" value="1"/>
</dbReference>
<protein>
    <recommendedName>
        <fullName evidence="6">RNA polymerase sigma factor</fullName>
    </recommendedName>
</protein>